<organism evidence="10 11">
    <name type="scientific">Sedimentitalea nanhaiensis</name>
    <dbReference type="NCBI Taxonomy" id="999627"/>
    <lineage>
        <taxon>Bacteria</taxon>
        <taxon>Pseudomonadati</taxon>
        <taxon>Pseudomonadota</taxon>
        <taxon>Alphaproteobacteria</taxon>
        <taxon>Rhodobacterales</taxon>
        <taxon>Paracoccaceae</taxon>
        <taxon>Sedimentitalea</taxon>
    </lineage>
</organism>
<protein>
    <submittedName>
        <fullName evidence="10">Exosortase D, VPLPA-CTERM-specific</fullName>
    </submittedName>
</protein>
<feature type="transmembrane region" description="Helical" evidence="8">
    <location>
        <begin position="133"/>
        <end position="154"/>
    </location>
</feature>
<dbReference type="Pfam" id="PF09721">
    <property type="entry name" value="Exosortase_EpsH"/>
    <property type="match status" value="1"/>
</dbReference>
<dbReference type="STRING" id="999627.SAMN05216236_1308"/>
<evidence type="ECO:0000259" key="9">
    <source>
        <dbReference type="Pfam" id="PF11984"/>
    </source>
</evidence>
<dbReference type="NCBIfam" id="TIGR02914">
    <property type="entry name" value="EpsI_fam"/>
    <property type="match status" value="1"/>
</dbReference>
<dbReference type="OrthoDB" id="9797363at2"/>
<feature type="transmembrane region" description="Helical" evidence="8">
    <location>
        <begin position="226"/>
        <end position="255"/>
    </location>
</feature>
<evidence type="ECO:0000256" key="5">
    <source>
        <dbReference type="ARBA" id="ARBA00022801"/>
    </source>
</evidence>
<dbReference type="InterPro" id="IPR019127">
    <property type="entry name" value="Exosortase"/>
</dbReference>
<evidence type="ECO:0000313" key="10">
    <source>
        <dbReference type="EMBL" id="SFU12410.1"/>
    </source>
</evidence>
<accession>A0A1I7DL66</accession>
<dbReference type="NCBIfam" id="TIGR04152">
    <property type="entry name" value="exosort_VPLPA"/>
    <property type="match status" value="1"/>
</dbReference>
<dbReference type="NCBIfam" id="TIGR04178">
    <property type="entry name" value="exo_archaeo"/>
    <property type="match status" value="1"/>
</dbReference>
<dbReference type="RefSeq" id="WP_027260245.1">
    <property type="nucleotide sequence ID" value="NZ_FPAW01000030.1"/>
</dbReference>
<dbReference type="Pfam" id="PF11984">
    <property type="entry name" value="DUF3485"/>
    <property type="match status" value="1"/>
</dbReference>
<dbReference type="InterPro" id="IPR014263">
    <property type="entry name" value="Methanolan_biosynth_EpsI"/>
</dbReference>
<feature type="transmembrane region" description="Helical" evidence="8">
    <location>
        <begin position="267"/>
        <end position="288"/>
    </location>
</feature>
<keyword evidence="5" id="KW-0378">Hydrolase</keyword>
<keyword evidence="11" id="KW-1185">Reference proteome</keyword>
<keyword evidence="3" id="KW-0645">Protease</keyword>
<feature type="transmembrane region" description="Helical" evidence="8">
    <location>
        <begin position="84"/>
        <end position="102"/>
    </location>
</feature>
<keyword evidence="4 8" id="KW-0812">Transmembrane</keyword>
<feature type="domain" description="Methanolan biosynthesis EpsI" evidence="9">
    <location>
        <begin position="325"/>
        <end position="530"/>
    </location>
</feature>
<proteinExistence type="predicted"/>
<evidence type="ECO:0000256" key="7">
    <source>
        <dbReference type="ARBA" id="ARBA00023136"/>
    </source>
</evidence>
<dbReference type="InterPro" id="IPR026491">
    <property type="entry name" value="ExosortD_VPLPA"/>
</dbReference>
<dbReference type="GO" id="GO:0005886">
    <property type="term" value="C:plasma membrane"/>
    <property type="evidence" value="ECO:0007669"/>
    <property type="project" value="UniProtKB-SubCell"/>
</dbReference>
<evidence type="ECO:0000256" key="4">
    <source>
        <dbReference type="ARBA" id="ARBA00022692"/>
    </source>
</evidence>
<dbReference type="AlphaFoldDB" id="A0A1I7DL66"/>
<dbReference type="InterPro" id="IPR013426">
    <property type="entry name" value="EpsH-like"/>
</dbReference>
<keyword evidence="6 8" id="KW-1133">Transmembrane helix</keyword>
<sequence length="534" mass="59850">MSAPSSEVAAPPRLSSFFTWGMFWLLITIMAAGIFFANGINALLVAWQLPEYSHGPLIPVLSALLFLRELRDQPADPGPKSDRWPGVLLITFSLLFGALGILANIDDIVAYAMILWVGGLLLTSFGWRTGRNFWPSVLHLVYMLPLPGVIYYKVSTSLQFLSSEMGVWFLQMLSVPVFLDGNIIDLGVTKLHVAEACSGLRYMFPILSFSYIFAVLYRGPKWQKAVLLLSAVPIALLMNSIRIAIAGIIVQYYGLDWLEGFSHFFEGWVIFLACIAILFLLAWLMLFLHPDKLSLADALDLELSDLLPQISRLQYVRPSKALITAAILALAGATAIMTMPDRDGRVPEREGFATFPRQLGEWQQQGPRDILNAQLTAALGADDYHQVNLAKPGQDLPVGLFMAWYEDQSDGGVHSPEICLPGSGWEIAWLERTDITEAMGSDTPFRINRAIIQKGEMRMMVFYWFQQKDRRIAWDFAAKFWLMMDGIKTGRTDGGLVRLTTLIDRNETDAEAEARLLEVLRGIQEPLPRFIPDK</sequence>
<gene>
    <name evidence="10" type="ORF">SAMN05216236_1308</name>
</gene>
<keyword evidence="7 8" id="KW-0472">Membrane</keyword>
<evidence type="ECO:0000256" key="6">
    <source>
        <dbReference type="ARBA" id="ARBA00022989"/>
    </source>
</evidence>
<dbReference type="Proteomes" id="UP000182466">
    <property type="component" value="Unassembled WGS sequence"/>
</dbReference>
<evidence type="ECO:0000256" key="3">
    <source>
        <dbReference type="ARBA" id="ARBA00022670"/>
    </source>
</evidence>
<comment type="subcellular location">
    <subcellularLocation>
        <location evidence="1">Cell membrane</location>
        <topology evidence="1">Multi-pass membrane protein</topology>
    </subcellularLocation>
</comment>
<feature type="transmembrane region" description="Helical" evidence="8">
    <location>
        <begin position="321"/>
        <end position="339"/>
    </location>
</feature>
<dbReference type="GO" id="GO:0006508">
    <property type="term" value="P:proteolysis"/>
    <property type="evidence" value="ECO:0007669"/>
    <property type="project" value="UniProtKB-KW"/>
</dbReference>
<evidence type="ECO:0000256" key="1">
    <source>
        <dbReference type="ARBA" id="ARBA00004651"/>
    </source>
</evidence>
<evidence type="ECO:0000256" key="2">
    <source>
        <dbReference type="ARBA" id="ARBA00022475"/>
    </source>
</evidence>
<dbReference type="GO" id="GO:0008233">
    <property type="term" value="F:peptidase activity"/>
    <property type="evidence" value="ECO:0007669"/>
    <property type="project" value="UniProtKB-KW"/>
</dbReference>
<evidence type="ECO:0000256" key="8">
    <source>
        <dbReference type="SAM" id="Phobius"/>
    </source>
</evidence>
<dbReference type="EMBL" id="FPAW01000030">
    <property type="protein sequence ID" value="SFU12410.1"/>
    <property type="molecule type" value="Genomic_DNA"/>
</dbReference>
<name>A0A1I7DL66_9RHOB</name>
<dbReference type="InterPro" id="IPR026392">
    <property type="entry name" value="Exo/Archaeosortase_dom"/>
</dbReference>
<feature type="transmembrane region" description="Helical" evidence="8">
    <location>
        <begin position="166"/>
        <end position="188"/>
    </location>
</feature>
<feature type="transmembrane region" description="Helical" evidence="8">
    <location>
        <begin position="200"/>
        <end position="219"/>
    </location>
</feature>
<keyword evidence="2" id="KW-1003">Cell membrane</keyword>
<feature type="transmembrane region" description="Helical" evidence="8">
    <location>
        <begin position="109"/>
        <end position="127"/>
    </location>
</feature>
<reference evidence="10 11" key="1">
    <citation type="submission" date="2016-10" db="EMBL/GenBank/DDBJ databases">
        <authorList>
            <person name="de Groot N.N."/>
        </authorList>
    </citation>
    <scope>NUCLEOTIDE SEQUENCE [LARGE SCALE GENOMIC DNA]</scope>
    <source>
        <strain evidence="10 11">CGMCC 1.10959</strain>
    </source>
</reference>
<evidence type="ECO:0000313" key="11">
    <source>
        <dbReference type="Proteomes" id="UP000182466"/>
    </source>
</evidence>
<feature type="transmembrane region" description="Helical" evidence="8">
    <location>
        <begin position="23"/>
        <end position="47"/>
    </location>
</feature>
<dbReference type="NCBIfam" id="TIGR02602">
    <property type="entry name" value="8TM_EpsH"/>
    <property type="match status" value="1"/>
</dbReference>